<reference evidence="1" key="1">
    <citation type="submission" date="2022-01" db="EMBL/GenBank/DDBJ databases">
        <authorList>
            <person name="King R."/>
        </authorList>
    </citation>
    <scope>NUCLEOTIDE SEQUENCE</scope>
</reference>
<proteinExistence type="predicted"/>
<accession>A0A9P0E2H4</accession>
<dbReference type="Proteomes" id="UP001152798">
    <property type="component" value="Chromosome 1"/>
</dbReference>
<organism evidence="1 2">
    <name type="scientific">Nezara viridula</name>
    <name type="common">Southern green stink bug</name>
    <name type="synonym">Cimex viridulus</name>
    <dbReference type="NCBI Taxonomy" id="85310"/>
    <lineage>
        <taxon>Eukaryota</taxon>
        <taxon>Metazoa</taxon>
        <taxon>Ecdysozoa</taxon>
        <taxon>Arthropoda</taxon>
        <taxon>Hexapoda</taxon>
        <taxon>Insecta</taxon>
        <taxon>Pterygota</taxon>
        <taxon>Neoptera</taxon>
        <taxon>Paraneoptera</taxon>
        <taxon>Hemiptera</taxon>
        <taxon>Heteroptera</taxon>
        <taxon>Panheteroptera</taxon>
        <taxon>Pentatomomorpha</taxon>
        <taxon>Pentatomoidea</taxon>
        <taxon>Pentatomidae</taxon>
        <taxon>Pentatominae</taxon>
        <taxon>Nezara</taxon>
    </lineage>
</organism>
<sequence>MTLRSKLQQFRKSTAWRVDCKGEGNIMSSLQQQWSSELKVRFPGDCRTTPDSPFKGFVPRFVVLPDLYDIHYGTVHICAPSVVGLCLNILVLVQRLSETTKTFPQQERKTRAATKCSSDRAIRQMCYRGSRIRVLSFRLSRALSRAIMAPEVIFRSTGAHLSHGVISRLTFSLINASVLSN</sequence>
<protein>
    <submittedName>
        <fullName evidence="1">Uncharacterized protein</fullName>
    </submittedName>
</protein>
<name>A0A9P0E2H4_NEZVI</name>
<gene>
    <name evidence="1" type="ORF">NEZAVI_LOCUS417</name>
</gene>
<dbReference type="EMBL" id="OV725077">
    <property type="protein sequence ID" value="CAH1388908.1"/>
    <property type="molecule type" value="Genomic_DNA"/>
</dbReference>
<dbReference type="AlphaFoldDB" id="A0A9P0E2H4"/>
<keyword evidence="2" id="KW-1185">Reference proteome</keyword>
<evidence type="ECO:0000313" key="1">
    <source>
        <dbReference type="EMBL" id="CAH1388908.1"/>
    </source>
</evidence>
<evidence type="ECO:0000313" key="2">
    <source>
        <dbReference type="Proteomes" id="UP001152798"/>
    </source>
</evidence>